<dbReference type="PANTHER" id="PTHR12526">
    <property type="entry name" value="GLYCOSYLTRANSFERASE"/>
    <property type="match status" value="1"/>
</dbReference>
<sequence>MSYAGIDEIYHLGTPWYKLPFGGAQQAISTLVEGQVEQSSATVYVAGPRGSELPRGARLIDMGRPLSEWTSWTDLNKAHEKHEEMLGKLEREMARRPNARRIINVHLSYSETELLLRLRELELRVPVVITKHTVYPSLLPGASGWDRSKDAGIINQFPTIAISEHERRTAPSFFKIVGVVHHGLPKTYFDNQWHGEREGGCTLGTWLPRKGFYPAFQAAKEAGEEHFQAAGICNTRDQRAYRALIQRDFIDQGFGEDVGTINDLKKKLRWLDSHRYNLTLLQEPEPFNYTPVEAQGRGNIVIATNEGAMPELIEDGESGFIVPRGDSREVIRKVAERIRDINRMSSRDMDRLAQRISAGAERKFSARAMAAGYGRIYREVIRNFRG</sequence>
<organism evidence="1 2">
    <name type="scientific">Ktedonospora formicarum</name>
    <dbReference type="NCBI Taxonomy" id="2778364"/>
    <lineage>
        <taxon>Bacteria</taxon>
        <taxon>Bacillati</taxon>
        <taxon>Chloroflexota</taxon>
        <taxon>Ktedonobacteria</taxon>
        <taxon>Ktedonobacterales</taxon>
        <taxon>Ktedonobacteraceae</taxon>
        <taxon>Ktedonospora</taxon>
    </lineage>
</organism>
<reference evidence="1" key="1">
    <citation type="submission" date="2020-10" db="EMBL/GenBank/DDBJ databases">
        <title>Taxonomic study of unclassified bacteria belonging to the class Ktedonobacteria.</title>
        <authorList>
            <person name="Yabe S."/>
            <person name="Wang C.M."/>
            <person name="Zheng Y."/>
            <person name="Sakai Y."/>
            <person name="Cavaletti L."/>
            <person name="Monciardini P."/>
            <person name="Donadio S."/>
        </authorList>
    </citation>
    <scope>NUCLEOTIDE SEQUENCE</scope>
    <source>
        <strain evidence="1">SOSP1-1</strain>
    </source>
</reference>
<dbReference type="Gene3D" id="3.40.50.2000">
    <property type="entry name" value="Glycogen Phosphorylase B"/>
    <property type="match status" value="2"/>
</dbReference>
<gene>
    <name evidence="1" type="ORF">KSX_62110</name>
</gene>
<proteinExistence type="predicted"/>
<dbReference type="Proteomes" id="UP000612362">
    <property type="component" value="Unassembled WGS sequence"/>
</dbReference>
<keyword evidence="2" id="KW-1185">Reference proteome</keyword>
<dbReference type="Pfam" id="PF13692">
    <property type="entry name" value="Glyco_trans_1_4"/>
    <property type="match status" value="1"/>
</dbReference>
<evidence type="ECO:0000313" key="1">
    <source>
        <dbReference type="EMBL" id="GHO48048.1"/>
    </source>
</evidence>
<dbReference type="AlphaFoldDB" id="A0A8J3I947"/>
<dbReference type="SUPFAM" id="SSF53756">
    <property type="entry name" value="UDP-Glycosyltransferase/glycogen phosphorylase"/>
    <property type="match status" value="1"/>
</dbReference>
<evidence type="ECO:0000313" key="2">
    <source>
        <dbReference type="Proteomes" id="UP000612362"/>
    </source>
</evidence>
<accession>A0A8J3I947</accession>
<dbReference type="RefSeq" id="WP_220197262.1">
    <property type="nucleotide sequence ID" value="NZ_BNJF01000003.1"/>
</dbReference>
<dbReference type="PANTHER" id="PTHR12526:SF595">
    <property type="entry name" value="BLL5217 PROTEIN"/>
    <property type="match status" value="1"/>
</dbReference>
<dbReference type="EMBL" id="BNJF01000003">
    <property type="protein sequence ID" value="GHO48048.1"/>
    <property type="molecule type" value="Genomic_DNA"/>
</dbReference>
<evidence type="ECO:0008006" key="3">
    <source>
        <dbReference type="Google" id="ProtNLM"/>
    </source>
</evidence>
<protein>
    <recommendedName>
        <fullName evidence="3">Glycosyltransferase</fullName>
    </recommendedName>
</protein>
<comment type="caution">
    <text evidence="1">The sequence shown here is derived from an EMBL/GenBank/DDBJ whole genome shotgun (WGS) entry which is preliminary data.</text>
</comment>
<name>A0A8J3I947_9CHLR</name>